<dbReference type="EMBL" id="MWZD01000018">
    <property type="protein sequence ID" value="PRI10569.1"/>
    <property type="molecule type" value="Genomic_DNA"/>
</dbReference>
<reference evidence="1 2" key="1">
    <citation type="journal article" date="2017" name="New Microbes New Infect">
        <title>Genome sequence of 'Leucobacter massiliensis' sp. nov. isolated from human pharynx after travel to the 2014 Hajj.</title>
        <authorList>
            <person name="Leangapichart T."/>
            <person name="Gautret P."/>
            <person name="Nguyen T.T."/>
            <person name="Armstrong N."/>
            <person name="Rolain J.M."/>
        </authorList>
    </citation>
    <scope>NUCLEOTIDE SEQUENCE [LARGE SCALE GENOMIC DNA]</scope>
    <source>
        <strain evidence="1 2">122RC15</strain>
    </source>
</reference>
<gene>
    <name evidence="1" type="ORF">B4915_11260</name>
</gene>
<proteinExistence type="predicted"/>
<accession>A0A2S9QLU3</accession>
<dbReference type="RefSeq" id="WP_105805921.1">
    <property type="nucleotide sequence ID" value="NZ_MWZD01000018.1"/>
</dbReference>
<comment type="caution">
    <text evidence="1">The sequence shown here is derived from an EMBL/GenBank/DDBJ whole genome shotgun (WGS) entry which is preliminary data.</text>
</comment>
<organism evidence="1 2">
    <name type="scientific">Leucobacter massiliensis</name>
    <dbReference type="NCBI Taxonomy" id="1686285"/>
    <lineage>
        <taxon>Bacteria</taxon>
        <taxon>Bacillati</taxon>
        <taxon>Actinomycetota</taxon>
        <taxon>Actinomycetes</taxon>
        <taxon>Micrococcales</taxon>
        <taxon>Microbacteriaceae</taxon>
        <taxon>Leucobacter</taxon>
    </lineage>
</organism>
<sequence>MSNNPDNPTTNMTLDEQRAWVAEQLDAAVEASGVAEGWFDIYWHDVFWSADRPEDREMILNSLFPDDCGMGGQLITSLKNQTADDPLGAAARVRGFWESEGWTVSDVRSYGGNPYFRADREDGAVLAFQASPEGMSMSVESACSVNNTVTNWDAYLDPVPNEFEQELERRGESAEETQRNGG</sequence>
<evidence type="ECO:0000313" key="1">
    <source>
        <dbReference type="EMBL" id="PRI10569.1"/>
    </source>
</evidence>
<protein>
    <submittedName>
        <fullName evidence="1">Uncharacterized protein</fullName>
    </submittedName>
</protein>
<keyword evidence="2" id="KW-1185">Reference proteome</keyword>
<dbReference type="Proteomes" id="UP000238650">
    <property type="component" value="Unassembled WGS sequence"/>
</dbReference>
<dbReference type="AlphaFoldDB" id="A0A2S9QLU3"/>
<name>A0A2S9QLU3_9MICO</name>
<dbReference type="OrthoDB" id="4989450at2"/>
<evidence type="ECO:0000313" key="2">
    <source>
        <dbReference type="Proteomes" id="UP000238650"/>
    </source>
</evidence>